<dbReference type="Pfam" id="PF05380">
    <property type="entry name" value="Peptidase_A17"/>
    <property type="match status" value="1"/>
</dbReference>
<keyword evidence="1" id="KW-0863">Zinc-finger</keyword>
<protein>
    <submittedName>
        <fullName evidence="5">Uncharacterized protein</fullName>
    </submittedName>
</protein>
<dbReference type="InterPro" id="IPR040676">
    <property type="entry name" value="DUF5641"/>
</dbReference>
<evidence type="ECO:0000313" key="5">
    <source>
        <dbReference type="EMBL" id="KAJ8337076.1"/>
    </source>
</evidence>
<dbReference type="PROSITE" id="PS50158">
    <property type="entry name" value="ZF_CCHC"/>
    <property type="match status" value="1"/>
</dbReference>
<dbReference type="InterPro" id="IPR001584">
    <property type="entry name" value="Integrase_cat-core"/>
</dbReference>
<feature type="compositionally biased region" description="Polar residues" evidence="2">
    <location>
        <begin position="332"/>
        <end position="344"/>
    </location>
</feature>
<dbReference type="Pfam" id="PF03564">
    <property type="entry name" value="DUF1759"/>
    <property type="match status" value="1"/>
</dbReference>
<sequence length="1663" mass="189395">MVLTRLPAPEPSVFSGDALNFLEWSTSFKALIERRCTNTADKLFYLQKYISGEARSVLEGSFFRNDDEAYDQAWETLNTRYGYPFVIQRAFRDKLNNWPKISSRESIKLRQYSDFLTTCSNALPYVKGLQVLNDCEENKKMLQKLPDWVTSRWNRQVTRQLKQTEDYPSFKEFADFIAQEAEIACNPMTSFHALKPTEERQFRDVKRPKANAFLTNATAPEKSQSTTGVKTHNAAEGSSKESFGSNPVKCMYCEESHSIHKCQKLLGQLVENKKRFIMDNKLCFGCLRRGHNSKDCKKKATCGICKKYHPTPLHEDRPPAEKTSAHAMQAEEANTSPTQAEENTSSLSCYVNRGGEGSTSMIVPVWISLDTTESETLVYALLDTQSSNTFVDREVCERMGAVLEPVKLKLSTMMGKDSVVKSERVSGLSVRGFSSQSTIDLPPAYTRDFIPLERSHIPTPDTAKRWKHLNSIAHEIPKRMDCEVGLLIGYDCSRALAPRHVITGGDYEPYAIQTDLGWSIVGGTPRVFPPLAPWDKKNTVPRGHGKPWLGDPLLVPVVSWPALGQLERAENQCSELPPLTPASVIRALESDFKDTNPGEKSISQDDIQFLQTLNGRIHQNIDGHLELPLPFKARPQLPDNKQLALVRLRHLKRKLEKNPKFKDDYVRFMEGIFKDGDAERAENEPEKGNVWYIPHQGVYHPRKPDKIRVVFDCSAKYDGTALNDHLLTGPDLTNGLTGVLCRFRKHPIAIMCDVEKMFHRFHVDQEDRDYLRFMWWENGELNSEPKEYRMKVHLFGAASSPGCANYGMKYLASQHDKEYPLAANFIKESFYVDDGLVSVEHVDTAIRLVKEAQLVFAEGRLHLHKFISNNREVLESVPESERASGVRDVDLSHDELPVQTVLGVKWNVSSDTFFFKVNLNERPATRRGILSTVASVFDPLGFLAPFLLLGKKVLQEMCQRGIGWDEPLPAELKPRWESWLNDLEALQKLQIPRCFAPENLGKIQKVELHHFADASSQGYGQCSYVRVVSEEKVHCSFILGKARVAPTKVVTIPRLELTAAVVSSAVSRMLKEELELKIDQEYFWTDSQVVLGYINNDARRFHVFVANRVQRIRETTDPAQWYYIDTSQNPADHASRGLKVTELISSNWLTGPKFLWEREIAILKTTPELLMGDPEVKSIPVLQTEVVEEEDDLSRFERFSKWQTALNVVARIKRLAKGDKTAEPIQVEDRREASLVLVKLAQKKAFKEEMRALSHGKLSHNYQLYQLDPILQDGVLRVGGRLKNASLPLDLKHPVILPRDGVVTHLILDYCHAKTQHQGRGQTLNELRANGYWIVGGSKAVANHIKQCVTCRRARRSTEEQKMADLPVDRVDPSPPFTYSGMDCFGPFHTKQGRKEFKRYGLIFTCLSSRAVHIEMVEDLTTDAFLNALRCFIAIRGAVRQIRSDQGTNFVGAKNELAKAFKEVDKDRLTKYLAEKQCDFLMNTPDASHMGGVWERQIRTVRSVLRSVLSQSAGRLDDASLRTFLYEAMSIVNSRPLTVNSINDPKSLEPLTPNHLITMKSSVPLPPPGKFVVEDLYAAKRWRRVQYLTEQFWSRWRKEYLANITLRQRWHSPRRNVKIGDVVIVKDNETHRNEWKLGRVLDVCRDNDGLVRKATIQMGDRNL</sequence>
<dbReference type="PROSITE" id="PS50994">
    <property type="entry name" value="INTEGRASE"/>
    <property type="match status" value="1"/>
</dbReference>
<evidence type="ECO:0000256" key="1">
    <source>
        <dbReference type="PROSITE-ProRule" id="PRU00047"/>
    </source>
</evidence>
<dbReference type="InterPro" id="IPR043502">
    <property type="entry name" value="DNA/RNA_pol_sf"/>
</dbReference>
<dbReference type="InterPro" id="IPR008042">
    <property type="entry name" value="Retrotrans_Pao"/>
</dbReference>
<organism evidence="5 6">
    <name type="scientific">Synaphobranchus kaupii</name>
    <name type="common">Kaup's arrowtooth eel</name>
    <dbReference type="NCBI Taxonomy" id="118154"/>
    <lineage>
        <taxon>Eukaryota</taxon>
        <taxon>Metazoa</taxon>
        <taxon>Chordata</taxon>
        <taxon>Craniata</taxon>
        <taxon>Vertebrata</taxon>
        <taxon>Euteleostomi</taxon>
        <taxon>Actinopterygii</taxon>
        <taxon>Neopterygii</taxon>
        <taxon>Teleostei</taxon>
        <taxon>Anguilliformes</taxon>
        <taxon>Synaphobranchidae</taxon>
        <taxon>Synaphobranchus</taxon>
    </lineage>
</organism>
<evidence type="ECO:0000256" key="2">
    <source>
        <dbReference type="SAM" id="MobiDB-lite"/>
    </source>
</evidence>
<dbReference type="PANTHER" id="PTHR47331:SF5">
    <property type="entry name" value="RIBONUCLEASE H"/>
    <property type="match status" value="1"/>
</dbReference>
<keyword evidence="6" id="KW-1185">Reference proteome</keyword>
<evidence type="ECO:0000313" key="6">
    <source>
        <dbReference type="Proteomes" id="UP001152622"/>
    </source>
</evidence>
<dbReference type="SUPFAM" id="SSF53098">
    <property type="entry name" value="Ribonuclease H-like"/>
    <property type="match status" value="1"/>
</dbReference>
<feature type="region of interest" description="Disordered" evidence="2">
    <location>
        <begin position="215"/>
        <end position="244"/>
    </location>
</feature>
<reference evidence="5" key="1">
    <citation type="journal article" date="2023" name="Science">
        <title>Genome structures resolve the early diversification of teleost fishes.</title>
        <authorList>
            <person name="Parey E."/>
            <person name="Louis A."/>
            <person name="Montfort J."/>
            <person name="Bouchez O."/>
            <person name="Roques C."/>
            <person name="Iampietro C."/>
            <person name="Lluch J."/>
            <person name="Castinel A."/>
            <person name="Donnadieu C."/>
            <person name="Desvignes T."/>
            <person name="Floi Bucao C."/>
            <person name="Jouanno E."/>
            <person name="Wen M."/>
            <person name="Mejri S."/>
            <person name="Dirks R."/>
            <person name="Jansen H."/>
            <person name="Henkel C."/>
            <person name="Chen W.J."/>
            <person name="Zahm M."/>
            <person name="Cabau C."/>
            <person name="Klopp C."/>
            <person name="Thompson A.W."/>
            <person name="Robinson-Rechavi M."/>
            <person name="Braasch I."/>
            <person name="Lecointre G."/>
            <person name="Bobe J."/>
            <person name="Postlethwait J.H."/>
            <person name="Berthelot C."/>
            <person name="Roest Crollius H."/>
            <person name="Guiguen Y."/>
        </authorList>
    </citation>
    <scope>NUCLEOTIDE SEQUENCE</scope>
    <source>
        <strain evidence="5">WJC10195</strain>
    </source>
</reference>
<dbReference type="Pfam" id="PF18701">
    <property type="entry name" value="DUF5641"/>
    <property type="match status" value="1"/>
</dbReference>
<evidence type="ECO:0000259" key="3">
    <source>
        <dbReference type="PROSITE" id="PS50158"/>
    </source>
</evidence>
<gene>
    <name evidence="5" type="ORF">SKAU_G00382960</name>
</gene>
<dbReference type="InterPro" id="IPR005312">
    <property type="entry name" value="DUF1759"/>
</dbReference>
<dbReference type="InterPro" id="IPR012337">
    <property type="entry name" value="RNaseH-like_sf"/>
</dbReference>
<feature type="compositionally biased region" description="Basic and acidic residues" evidence="2">
    <location>
        <begin position="313"/>
        <end position="324"/>
    </location>
</feature>
<feature type="compositionally biased region" description="Polar residues" evidence="2">
    <location>
        <begin position="215"/>
        <end position="230"/>
    </location>
</feature>
<evidence type="ECO:0000259" key="4">
    <source>
        <dbReference type="PROSITE" id="PS50994"/>
    </source>
</evidence>
<keyword evidence="1" id="KW-0862">Zinc</keyword>
<dbReference type="CDD" id="cd01644">
    <property type="entry name" value="RT_pepA17"/>
    <property type="match status" value="1"/>
</dbReference>
<proteinExistence type="predicted"/>
<feature type="region of interest" description="Disordered" evidence="2">
    <location>
        <begin position="313"/>
        <end position="344"/>
    </location>
</feature>
<keyword evidence="1" id="KW-0479">Metal-binding</keyword>
<accession>A0A9Q1EE91</accession>
<dbReference type="Gene3D" id="1.10.340.70">
    <property type="match status" value="1"/>
</dbReference>
<feature type="domain" description="CCHC-type" evidence="3">
    <location>
        <begin position="283"/>
        <end position="298"/>
    </location>
</feature>
<dbReference type="EMBL" id="JAINUF010000019">
    <property type="protein sequence ID" value="KAJ8337076.1"/>
    <property type="molecule type" value="Genomic_DNA"/>
</dbReference>
<dbReference type="SUPFAM" id="SSF56672">
    <property type="entry name" value="DNA/RNA polymerases"/>
    <property type="match status" value="1"/>
</dbReference>
<dbReference type="InterPro" id="IPR036397">
    <property type="entry name" value="RNaseH_sf"/>
</dbReference>
<dbReference type="PANTHER" id="PTHR47331">
    <property type="entry name" value="PHD-TYPE DOMAIN-CONTAINING PROTEIN"/>
    <property type="match status" value="1"/>
</dbReference>
<dbReference type="Proteomes" id="UP001152622">
    <property type="component" value="Chromosome 19"/>
</dbReference>
<dbReference type="GO" id="GO:0015074">
    <property type="term" value="P:DNA integration"/>
    <property type="evidence" value="ECO:0007669"/>
    <property type="project" value="InterPro"/>
</dbReference>
<dbReference type="InterPro" id="IPR001878">
    <property type="entry name" value="Znf_CCHC"/>
</dbReference>
<comment type="caution">
    <text evidence="5">The sequence shown here is derived from an EMBL/GenBank/DDBJ whole genome shotgun (WGS) entry which is preliminary data.</text>
</comment>
<dbReference type="Pfam" id="PF17921">
    <property type="entry name" value="Integrase_H2C2"/>
    <property type="match status" value="1"/>
</dbReference>
<name>A0A9Q1EE91_SYNKA</name>
<dbReference type="GO" id="GO:0003676">
    <property type="term" value="F:nucleic acid binding"/>
    <property type="evidence" value="ECO:0007669"/>
    <property type="project" value="InterPro"/>
</dbReference>
<dbReference type="GO" id="GO:0008270">
    <property type="term" value="F:zinc ion binding"/>
    <property type="evidence" value="ECO:0007669"/>
    <property type="project" value="UniProtKB-KW"/>
</dbReference>
<dbReference type="Gene3D" id="3.30.420.10">
    <property type="entry name" value="Ribonuclease H-like superfamily/Ribonuclease H"/>
    <property type="match status" value="1"/>
</dbReference>
<dbReference type="OrthoDB" id="8046937at2759"/>
<feature type="domain" description="Integrase catalytic" evidence="4">
    <location>
        <begin position="1371"/>
        <end position="1561"/>
    </location>
</feature>
<dbReference type="InterPro" id="IPR041588">
    <property type="entry name" value="Integrase_H2C2"/>
</dbReference>